<feature type="domain" description="Dihydroxy-acid/6-phosphogluconate dehydratase N-terminal" evidence="11">
    <location>
        <begin position="68"/>
        <end position="380"/>
    </location>
</feature>
<evidence type="ECO:0000256" key="2">
    <source>
        <dbReference type="ARBA" id="ARBA00022485"/>
    </source>
</evidence>
<dbReference type="Gene3D" id="3.50.30.80">
    <property type="entry name" value="IlvD/EDD C-terminal domain-like"/>
    <property type="match status" value="1"/>
</dbReference>
<evidence type="ECO:0000259" key="11">
    <source>
        <dbReference type="Pfam" id="PF00920"/>
    </source>
</evidence>
<dbReference type="EC" id="4.2.1.12" evidence="9 10"/>
<dbReference type="SUPFAM" id="SSF143975">
    <property type="entry name" value="IlvD/EDD N-terminal domain-like"/>
    <property type="match status" value="1"/>
</dbReference>
<dbReference type="GO" id="GO:0005829">
    <property type="term" value="C:cytosol"/>
    <property type="evidence" value="ECO:0007669"/>
    <property type="project" value="TreeGrafter"/>
</dbReference>
<evidence type="ECO:0000313" key="14">
    <source>
        <dbReference type="Proteomes" id="UP000529946"/>
    </source>
</evidence>
<keyword evidence="4 9" id="KW-0408">Iron</keyword>
<protein>
    <recommendedName>
        <fullName evidence="9 10">Phosphogluconate dehydratase</fullName>
        <ecNumber evidence="9 10">4.2.1.12</ecNumber>
    </recommendedName>
</protein>
<dbReference type="GO" id="GO:0009255">
    <property type="term" value="P:Entner-Doudoroff pathway through 6-phosphogluconate"/>
    <property type="evidence" value="ECO:0007669"/>
    <property type="project" value="UniProtKB-UniRule"/>
</dbReference>
<keyword evidence="6 9" id="KW-0311">Gluconate utilization</keyword>
<evidence type="ECO:0000256" key="5">
    <source>
        <dbReference type="ARBA" id="ARBA00023014"/>
    </source>
</evidence>
<dbReference type="InterPro" id="IPR042096">
    <property type="entry name" value="Dihydro-acid_dehy_C"/>
</dbReference>
<dbReference type="InterPro" id="IPR020558">
    <property type="entry name" value="DiOHA_6PGluconate_deHydtase_CS"/>
</dbReference>
<reference evidence="13 14" key="1">
    <citation type="submission" date="2020-08" db="EMBL/GenBank/DDBJ databases">
        <title>Genomic Encyclopedia of Type Strains, Phase IV (KMG-IV): sequencing the most valuable type-strain genomes for metagenomic binning, comparative biology and taxonomic classification.</title>
        <authorList>
            <person name="Goeker M."/>
        </authorList>
    </citation>
    <scope>NUCLEOTIDE SEQUENCE [LARGE SCALE GENOMIC DNA]</scope>
    <source>
        <strain evidence="13 14">DSM 23960</strain>
    </source>
</reference>
<keyword evidence="5 9" id="KW-0411">Iron-sulfur</keyword>
<dbReference type="UniPathway" id="UPA00226"/>
<dbReference type="PROSITE" id="PS00886">
    <property type="entry name" value="ILVD_EDD_1"/>
    <property type="match status" value="1"/>
</dbReference>
<evidence type="ECO:0000313" key="13">
    <source>
        <dbReference type="EMBL" id="MBB4084191.1"/>
    </source>
</evidence>
<dbReference type="GO" id="GO:0004456">
    <property type="term" value="F:phosphogluconate dehydratase activity"/>
    <property type="evidence" value="ECO:0007669"/>
    <property type="project" value="UniProtKB-UniRule"/>
</dbReference>
<dbReference type="GO" id="GO:0019521">
    <property type="term" value="P:D-gluconate metabolic process"/>
    <property type="evidence" value="ECO:0007669"/>
    <property type="project" value="UniProtKB-KW"/>
</dbReference>
<comment type="function">
    <text evidence="9">Catalyzes the dehydration of 6-phospho-D-gluconate to 2-dehydro-3-deoxy-6-phospho-D-gluconate.</text>
</comment>
<dbReference type="RefSeq" id="WP_183205433.1">
    <property type="nucleotide sequence ID" value="NZ_BAAAER010000003.1"/>
</dbReference>
<keyword evidence="3 9" id="KW-0479">Metal-binding</keyword>
<keyword evidence="2 9" id="KW-0004">4Fe-4S</keyword>
<dbReference type="InterPro" id="IPR000581">
    <property type="entry name" value="ILV_EDD_N"/>
</dbReference>
<evidence type="ECO:0000256" key="1">
    <source>
        <dbReference type="ARBA" id="ARBA00006486"/>
    </source>
</evidence>
<dbReference type="SUPFAM" id="SSF52016">
    <property type="entry name" value="LeuD/IlvD-like"/>
    <property type="match status" value="1"/>
</dbReference>
<dbReference type="InterPro" id="IPR037237">
    <property type="entry name" value="IlvD/EDD_N"/>
</dbReference>
<evidence type="ECO:0000259" key="12">
    <source>
        <dbReference type="Pfam" id="PF24877"/>
    </source>
</evidence>
<comment type="caution">
    <text evidence="13">The sequence shown here is derived from an EMBL/GenBank/DDBJ whole genome shotgun (WGS) entry which is preliminary data.</text>
</comment>
<sequence>MTKLNPIVAEVTARIVERSKATRADYLRRMDAARDSGVGRAKLSCANWAHAFAGAPVKDKLTAMGGQQPNVGVVTAYNDMLSAHQPFERFPDIVRAAVREVDATAQVAGATPAMCDGVTQGRPGMELSLFSRDLIAMSTGIALTHDAFDAALCLGVCDKIVPGLFMGSLAFGHLPVVFAPAGPMPSGIPNAEKARVRALYAQGQVDRQTLLESEIGSYHSPGTCTFYGTANSNQMMMEIVGLHLPSTAFVHPETGLRDALTAAAAKRAVELARTGQGRMADVIDEKSVVNMIVALLATGGSTNHAIHLVAMARSAGVLIDWTDMDQLSSATPLLARVYPNGSADVNAFQAAGGVAFVTRELAEAGHIHTDVQTVMGRGIHHYFQEPALIDGELVWQDGVRESLDLDILRPASDPFQKDGGLRLVQGDLGRAVIKVSAVKPENRIVEAPAAVFESQEDALQAFKDGLLNRDVVVVLRFQGPRANGMPELHSLSPALSVLQDKGYKVAFVTDGRMSGASGKTPAAIHVSPEALAGGPLAHVRDGDIIRLDAEAGVLTTIGVEDLWERPAAHRSDAHASGSAWGYGRELFGAFRHAVSTAEEGASVCFEARTHRQSSIDTPPDPNFVDRTVDA</sequence>
<feature type="binding site" evidence="9">
    <location>
        <position position="157"/>
    </location>
    <ligand>
        <name>[4Fe-4S] cluster</name>
        <dbReference type="ChEBI" id="CHEBI:49883"/>
    </ligand>
</feature>
<evidence type="ECO:0000256" key="4">
    <source>
        <dbReference type="ARBA" id="ARBA00023004"/>
    </source>
</evidence>
<evidence type="ECO:0000256" key="10">
    <source>
        <dbReference type="NCBIfam" id="TIGR01196"/>
    </source>
</evidence>
<accession>A0A7W6JFK9</accession>
<dbReference type="Pfam" id="PF00920">
    <property type="entry name" value="ILVD_EDD_N"/>
    <property type="match status" value="1"/>
</dbReference>
<dbReference type="PANTHER" id="PTHR43661:SF1">
    <property type="entry name" value="PHOSPHOGLUCONATE DEHYDRATASE"/>
    <property type="match status" value="1"/>
</dbReference>
<feature type="domain" description="Dihydroxy-acid/6-phosphogluconate dehydratase C-terminal" evidence="12">
    <location>
        <begin position="406"/>
        <end position="601"/>
    </location>
</feature>
<feature type="binding site" evidence="9">
    <location>
        <position position="224"/>
    </location>
    <ligand>
        <name>[4Fe-4S] cluster</name>
        <dbReference type="ChEBI" id="CHEBI:49883"/>
    </ligand>
</feature>
<dbReference type="PANTHER" id="PTHR43661">
    <property type="entry name" value="D-XYLONATE DEHYDRATASE"/>
    <property type="match status" value="1"/>
</dbReference>
<evidence type="ECO:0000256" key="3">
    <source>
        <dbReference type="ARBA" id="ARBA00022723"/>
    </source>
</evidence>
<proteinExistence type="inferred from homology"/>
<keyword evidence="8 9" id="KW-0119">Carbohydrate metabolism</keyword>
<gene>
    <name evidence="9" type="primary">edd</name>
    <name evidence="13" type="ORF">GGR12_003079</name>
</gene>
<dbReference type="Pfam" id="PF24877">
    <property type="entry name" value="ILV_EDD_C"/>
    <property type="match status" value="1"/>
</dbReference>
<comment type="catalytic activity">
    <reaction evidence="9">
        <text>6-phospho-D-gluconate = 2-dehydro-3-deoxy-6-phospho-D-gluconate + H2O</text>
        <dbReference type="Rhea" id="RHEA:17277"/>
        <dbReference type="ChEBI" id="CHEBI:15377"/>
        <dbReference type="ChEBI" id="CHEBI:57569"/>
        <dbReference type="ChEBI" id="CHEBI:58759"/>
        <dbReference type="EC" id="4.2.1.12"/>
    </reaction>
</comment>
<dbReference type="AlphaFoldDB" id="A0A7W6JFK9"/>
<evidence type="ECO:0000256" key="8">
    <source>
        <dbReference type="ARBA" id="ARBA00023277"/>
    </source>
</evidence>
<dbReference type="InterPro" id="IPR056740">
    <property type="entry name" value="ILV_EDD_C"/>
</dbReference>
<keyword evidence="7 9" id="KW-0456">Lyase</keyword>
<evidence type="ECO:0000256" key="9">
    <source>
        <dbReference type="HAMAP-Rule" id="MF_02094"/>
    </source>
</evidence>
<organism evidence="13 14">
    <name type="scientific">Brevundimonas lenta</name>
    <dbReference type="NCBI Taxonomy" id="424796"/>
    <lineage>
        <taxon>Bacteria</taxon>
        <taxon>Pseudomonadati</taxon>
        <taxon>Pseudomonadota</taxon>
        <taxon>Alphaproteobacteria</taxon>
        <taxon>Caulobacterales</taxon>
        <taxon>Caulobacteraceae</taxon>
        <taxon>Brevundimonas</taxon>
    </lineage>
</organism>
<dbReference type="HAMAP" id="MF_02094">
    <property type="entry name" value="Edd"/>
    <property type="match status" value="1"/>
</dbReference>
<keyword evidence="14" id="KW-1185">Reference proteome</keyword>
<evidence type="ECO:0000256" key="7">
    <source>
        <dbReference type="ARBA" id="ARBA00023239"/>
    </source>
</evidence>
<comment type="cofactor">
    <cofactor evidence="9">
        <name>[4Fe-4S] cluster</name>
        <dbReference type="ChEBI" id="CHEBI:49883"/>
    </cofactor>
    <text evidence="9">Binds 1 [4Fe-4S] cluster.</text>
</comment>
<dbReference type="EMBL" id="JACIDM010000003">
    <property type="protein sequence ID" value="MBB4084191.1"/>
    <property type="molecule type" value="Genomic_DNA"/>
</dbReference>
<dbReference type="GO" id="GO:0046872">
    <property type="term" value="F:metal ion binding"/>
    <property type="evidence" value="ECO:0007669"/>
    <property type="project" value="UniProtKB-KW"/>
</dbReference>
<dbReference type="NCBIfam" id="TIGR01196">
    <property type="entry name" value="edd"/>
    <property type="match status" value="1"/>
</dbReference>
<name>A0A7W6JFK9_9CAUL</name>
<dbReference type="PROSITE" id="PS00887">
    <property type="entry name" value="ILVD_EDD_2"/>
    <property type="match status" value="1"/>
</dbReference>
<evidence type="ECO:0000256" key="6">
    <source>
        <dbReference type="ARBA" id="ARBA00023064"/>
    </source>
</evidence>
<dbReference type="InterPro" id="IPR004786">
    <property type="entry name" value="6-phosphgluc_deHydtase"/>
</dbReference>
<dbReference type="Proteomes" id="UP000529946">
    <property type="component" value="Unassembled WGS sequence"/>
</dbReference>
<comment type="similarity">
    <text evidence="1 9">Belongs to the IlvD/Edd family.</text>
</comment>
<dbReference type="GO" id="GO:0051539">
    <property type="term" value="F:4 iron, 4 sulfur cluster binding"/>
    <property type="evidence" value="ECO:0007669"/>
    <property type="project" value="UniProtKB-UniRule"/>
</dbReference>
<comment type="pathway">
    <text evidence="9">Carbohydrate metabolism; Entner-Doudoroff pathway.</text>
</comment>